<dbReference type="EC" id="2.7.7.75" evidence="30"/>
<keyword evidence="12 30" id="KW-0479">Metal-binding</keyword>
<evidence type="ECO:0000256" key="9">
    <source>
        <dbReference type="ARBA" id="ARBA00022490"/>
    </source>
</evidence>
<evidence type="ECO:0000256" key="14">
    <source>
        <dbReference type="ARBA" id="ARBA00022840"/>
    </source>
</evidence>
<dbReference type="PANTHER" id="PTHR10192:SF5">
    <property type="entry name" value="GEPHYRIN"/>
    <property type="match status" value="1"/>
</dbReference>
<dbReference type="Gene3D" id="3.90.105.10">
    <property type="entry name" value="Molybdopterin biosynthesis moea protein, domain 2"/>
    <property type="match status" value="1"/>
</dbReference>
<dbReference type="SUPFAM" id="SSF63882">
    <property type="entry name" value="MoeA N-terminal region -like"/>
    <property type="match status" value="1"/>
</dbReference>
<dbReference type="AlphaFoldDB" id="A0A452UAN2"/>
<dbReference type="GO" id="GO:0005856">
    <property type="term" value="C:cytoskeleton"/>
    <property type="evidence" value="ECO:0007669"/>
    <property type="project" value="UniProtKB-SubCell"/>
</dbReference>
<evidence type="ECO:0000256" key="12">
    <source>
        <dbReference type="ARBA" id="ARBA00022723"/>
    </source>
</evidence>
<organism evidence="33">
    <name type="scientific">Ursus maritimus</name>
    <name type="common">Polar bear</name>
    <name type="synonym">Thalarctos maritimus</name>
    <dbReference type="NCBI Taxonomy" id="29073"/>
    <lineage>
        <taxon>Eukaryota</taxon>
        <taxon>Metazoa</taxon>
        <taxon>Chordata</taxon>
        <taxon>Craniata</taxon>
        <taxon>Vertebrata</taxon>
        <taxon>Euteleostomi</taxon>
        <taxon>Mammalia</taxon>
        <taxon>Eutheria</taxon>
        <taxon>Laurasiatheria</taxon>
        <taxon>Carnivora</taxon>
        <taxon>Caniformia</taxon>
        <taxon>Ursidae</taxon>
        <taxon>Ursus</taxon>
    </lineage>
</organism>
<comment type="similarity">
    <text evidence="6">In the N-terminal section; belongs to the MoaB/Mog family.</text>
</comment>
<dbReference type="GO" id="GO:0006777">
    <property type="term" value="P:Mo-molybdopterin cofactor biosynthetic process"/>
    <property type="evidence" value="ECO:0007669"/>
    <property type="project" value="UniProtKB-UniRule"/>
</dbReference>
<gene>
    <name evidence="33" type="primary">GPHN</name>
</gene>
<dbReference type="InterPro" id="IPR036135">
    <property type="entry name" value="MoeA_linker/N_sf"/>
</dbReference>
<dbReference type="InterPro" id="IPR008284">
    <property type="entry name" value="MoCF_biosynth_CS"/>
</dbReference>
<dbReference type="GO" id="GO:0005524">
    <property type="term" value="F:ATP binding"/>
    <property type="evidence" value="ECO:0007669"/>
    <property type="project" value="UniProtKB-UniRule"/>
</dbReference>
<comment type="function">
    <text evidence="30">Catalyzes two steps in the biosynthesis of the molybdenum cofactor. In the first step, molybdopterin is adenylated. Subsequently, molybdate is inserted into adenylated molybdopterin and AMP is released.</text>
</comment>
<evidence type="ECO:0000313" key="33">
    <source>
        <dbReference type="Ensembl" id="ENSUMAP00000017819"/>
    </source>
</evidence>
<keyword evidence="18 30" id="KW-0501">Molybdenum cofactor biosynthesis</keyword>
<dbReference type="FunFam" id="3.40.980.10:FF:000001">
    <property type="entry name" value="Molybdopterin molybdenumtransferase"/>
    <property type="match status" value="1"/>
</dbReference>
<evidence type="ECO:0000256" key="1">
    <source>
        <dbReference type="ARBA" id="ARBA00001946"/>
    </source>
</evidence>
<dbReference type="GO" id="GO:0046872">
    <property type="term" value="F:metal ion binding"/>
    <property type="evidence" value="ECO:0007669"/>
    <property type="project" value="UniProtKB-UniRule"/>
</dbReference>
<evidence type="ECO:0000256" key="23">
    <source>
        <dbReference type="ARBA" id="ARBA00023288"/>
    </source>
</evidence>
<dbReference type="Gene3D" id="2.170.190.11">
    <property type="entry name" value="Molybdopterin biosynthesis moea protein, domain 3"/>
    <property type="match status" value="1"/>
</dbReference>
<dbReference type="EC" id="2.10.1.1" evidence="30"/>
<comment type="function">
    <text evidence="28">Microtubule-associated protein involved in membrane protein-cytoskeleton interactions. It is thought to anchor the inhibitory glycine receptor (GLYR) to subsynaptic microtubules. Acts as a major instructive molecule at inhibitory synapses, where it also clusters GABA type A receptors.</text>
</comment>
<evidence type="ECO:0000256" key="4">
    <source>
        <dbReference type="ARBA" id="ARBA00004514"/>
    </source>
</evidence>
<name>A0A452UAN2_URSMA</name>
<dbReference type="SUPFAM" id="SSF63867">
    <property type="entry name" value="MoeA C-terminal domain-like"/>
    <property type="match status" value="1"/>
</dbReference>
<comment type="subcellular location">
    <subcellularLocation>
        <location evidence="3">Cell projection</location>
        <location evidence="3">Dendrite</location>
    </subcellularLocation>
    <subcellularLocation>
        <location evidence="2">Cytoplasm</location>
        <location evidence="2">Cytoskeleton</location>
    </subcellularLocation>
    <subcellularLocation>
        <location evidence="4">Cytoplasm</location>
        <location evidence="4">Cytosol</location>
    </subcellularLocation>
    <subcellularLocation>
        <location evidence="29">Postsynaptic cell membrane</location>
        <topology evidence="29">Lipid-anchor</topology>
        <orientation evidence="29">Cytoplasmic side</orientation>
    </subcellularLocation>
    <subcellularLocation>
        <location evidence="24">Postsynaptic density</location>
    </subcellularLocation>
</comment>
<comment type="similarity">
    <text evidence="30">Belongs to the MoeA family.</text>
</comment>
<dbReference type="CDD" id="cd00887">
    <property type="entry name" value="MoeA"/>
    <property type="match status" value="1"/>
</dbReference>
<dbReference type="InterPro" id="IPR005111">
    <property type="entry name" value="MoeA_C_domain_IV"/>
</dbReference>
<dbReference type="GO" id="GO:0005829">
    <property type="term" value="C:cytosol"/>
    <property type="evidence" value="ECO:0007669"/>
    <property type="project" value="UniProtKB-SubCell"/>
</dbReference>
<dbReference type="GO" id="GO:0099634">
    <property type="term" value="C:postsynaptic specialization membrane"/>
    <property type="evidence" value="ECO:0007669"/>
    <property type="project" value="GOC"/>
</dbReference>
<evidence type="ECO:0000259" key="32">
    <source>
        <dbReference type="SMART" id="SM00852"/>
    </source>
</evidence>
<feature type="region of interest" description="Disordered" evidence="31">
    <location>
        <begin position="251"/>
        <end position="275"/>
    </location>
</feature>
<dbReference type="InterPro" id="IPR038987">
    <property type="entry name" value="MoeA-like"/>
</dbReference>
<evidence type="ECO:0000256" key="19">
    <source>
        <dbReference type="ARBA" id="ARBA00023212"/>
    </source>
</evidence>
<keyword evidence="19" id="KW-0206">Cytoskeleton</keyword>
<evidence type="ECO:0000256" key="8">
    <source>
        <dbReference type="ARBA" id="ARBA00022475"/>
    </source>
</evidence>
<protein>
    <recommendedName>
        <fullName evidence="30">Gephyrin</fullName>
    </recommendedName>
    <domain>
        <recommendedName>
            <fullName evidence="30">Molybdopterin molybdenumtransferase</fullName>
            <shortName evidence="30">MPT Mo-transferase</shortName>
            <ecNumber evidence="30">2.10.1.1</ecNumber>
        </recommendedName>
        <alternativeName>
            <fullName evidence="30">Domain E</fullName>
        </alternativeName>
    </domain>
    <domain>
        <recommendedName>
            <fullName evidence="30">Molybdopterin adenylyltransferase</fullName>
            <shortName evidence="30">MPT adenylyltransferase</shortName>
            <ecNumber evidence="30">2.7.7.75</ecNumber>
        </recommendedName>
        <alternativeName>
            <fullName evidence="30">Domain G</fullName>
        </alternativeName>
    </domain>
</protein>
<dbReference type="SUPFAM" id="SSF53218">
    <property type="entry name" value="Molybdenum cofactor biosynthesis proteins"/>
    <property type="match status" value="2"/>
</dbReference>
<dbReference type="GO" id="GO:0061599">
    <property type="term" value="F:molybdopterin molybdotransferase activity"/>
    <property type="evidence" value="ECO:0007669"/>
    <property type="project" value="UniProtKB-UniRule"/>
</dbReference>
<keyword evidence="20" id="KW-0628">Postsynaptic cell membrane</keyword>
<comment type="similarity">
    <text evidence="7">In the C-terminal section; belongs to the MoeA family.</text>
</comment>
<dbReference type="FunFam" id="2.40.340.10:FF:000001">
    <property type="entry name" value="Molybdopterin molybdenumtransferase"/>
    <property type="match status" value="1"/>
</dbReference>
<evidence type="ECO:0000256" key="3">
    <source>
        <dbReference type="ARBA" id="ARBA00004279"/>
    </source>
</evidence>
<comment type="catalytic activity">
    <reaction evidence="26">
        <text>molybdopterin + ATP + H(+) = adenylyl-molybdopterin + diphosphate</text>
        <dbReference type="Rhea" id="RHEA:31331"/>
        <dbReference type="ChEBI" id="CHEBI:15378"/>
        <dbReference type="ChEBI" id="CHEBI:30616"/>
        <dbReference type="ChEBI" id="CHEBI:33019"/>
        <dbReference type="ChEBI" id="CHEBI:58698"/>
        <dbReference type="ChEBI" id="CHEBI:62727"/>
        <dbReference type="EC" id="2.7.7.75"/>
    </reaction>
    <physiologicalReaction direction="left-to-right" evidence="26">
        <dbReference type="Rhea" id="RHEA:31332"/>
    </physiologicalReaction>
</comment>
<sequence length="760" mass="83070">SMYILSLLTFADHSDSCFRNLAEDRSGINLKDLVQDPSLLGGTISAYKIVPDEIEEIKETLIDWCDEKELNLILTTGGTGFAPRDVTPEATKEVIEREAPGMALAMLMGSLNVTPLGMLSRPVCGIRGKTLIINLPGSKKGSQECFQFILPALPHAIDLLRDAIVKVKEVHDELEDLPSPPPPLSPPPTTSPHKQTEDKGVQCEEEEEEKKDSGVASTEDSSSSHITAAAIAAKIPDSIISRGVQVLPRDTASLSTTPSESPRAQATSRLSTASCPTPKVSTVPWHLKLVLLYKSGKFNQYFPLLVKVGLHFMLSLQVQSRCSSKENILRASHSAVDITKVARRHRMSPFPLTSMDKAFITVLEMTPVLGTEIINYRDGMGRVLAQDVYAKDNLPPFPASVKDGYAVRGKYFGIFEYHHTHTPTQTVMPGQVMRVTTGAPIPCGADAVVQVEDTELIRESDDGTEELEVRILVQARPGQDIRPIGHDIKRGECVLAKGTHMGPSEIGLLATVGVTEVEVNKFPVVAVMSTGNELLNPEDDLLPGKIRDSNRSTLLATIQEHGYPTINLGIVGDNPDDLLNALNEGISRADVIITSGGVSMGEKDYLKQVLDIDLHAQIHFGRVFMKPGLPTTFATLDIDGVRKIIFALPGNPVSAVVTCNLFVVPALRKMQGILDPRPTIIKARLSCDVKLDPRPEYHRCILTWHHQEPLPWAQSTGNQMSSRLMSMRSANGLLMLPPKTEQYVELHKGEVVDVMVIGRL</sequence>
<keyword evidence="23" id="KW-0449">Lipoprotein</keyword>
<dbReference type="CDD" id="cd00886">
    <property type="entry name" value="MogA_MoaB"/>
    <property type="match status" value="1"/>
</dbReference>
<dbReference type="GO" id="GO:0072579">
    <property type="term" value="P:glycine receptor clustering"/>
    <property type="evidence" value="ECO:0007669"/>
    <property type="project" value="TreeGrafter"/>
</dbReference>
<dbReference type="InterPro" id="IPR005110">
    <property type="entry name" value="MoeA_linker/N"/>
</dbReference>
<feature type="compositionally biased region" description="Polar residues" evidence="31">
    <location>
        <begin position="252"/>
        <end position="275"/>
    </location>
</feature>
<dbReference type="Pfam" id="PF00994">
    <property type="entry name" value="MoCF_biosynth"/>
    <property type="match status" value="2"/>
</dbReference>
<dbReference type="InterPro" id="IPR036688">
    <property type="entry name" value="MoeA_C_domain_IV_sf"/>
</dbReference>
<evidence type="ECO:0000256" key="22">
    <source>
        <dbReference type="ARBA" id="ARBA00023273"/>
    </source>
</evidence>
<dbReference type="GO" id="GO:0097112">
    <property type="term" value="P:gamma-aminobutyric acid receptor clustering"/>
    <property type="evidence" value="ECO:0007669"/>
    <property type="project" value="TreeGrafter"/>
</dbReference>
<keyword evidence="15 30" id="KW-0460">Magnesium</keyword>
<evidence type="ECO:0000256" key="31">
    <source>
        <dbReference type="SAM" id="MobiDB-lite"/>
    </source>
</evidence>
<evidence type="ECO:0000256" key="20">
    <source>
        <dbReference type="ARBA" id="ARBA00023257"/>
    </source>
</evidence>
<evidence type="ECO:0000256" key="21">
    <source>
        <dbReference type="ARBA" id="ARBA00023268"/>
    </source>
</evidence>
<evidence type="ECO:0000256" key="13">
    <source>
        <dbReference type="ARBA" id="ARBA00022741"/>
    </source>
</evidence>
<evidence type="ECO:0000256" key="7">
    <source>
        <dbReference type="ARBA" id="ARBA00008339"/>
    </source>
</evidence>
<evidence type="ECO:0000256" key="29">
    <source>
        <dbReference type="ARBA" id="ARBA00060421"/>
    </source>
</evidence>
<dbReference type="PROSITE" id="PS01078">
    <property type="entry name" value="MOCF_BIOSYNTHESIS_1"/>
    <property type="match status" value="1"/>
</dbReference>
<dbReference type="Pfam" id="PF03454">
    <property type="entry name" value="MoeA_C"/>
    <property type="match status" value="1"/>
</dbReference>
<dbReference type="Gene3D" id="2.40.340.10">
    <property type="entry name" value="MoeA, C-terminal, domain IV"/>
    <property type="match status" value="1"/>
</dbReference>
<evidence type="ECO:0000256" key="10">
    <source>
        <dbReference type="ARBA" id="ARBA00022505"/>
    </source>
</evidence>
<evidence type="ECO:0000256" key="30">
    <source>
        <dbReference type="RuleBase" id="RU365090"/>
    </source>
</evidence>
<dbReference type="InterPro" id="IPR001453">
    <property type="entry name" value="MoaB/Mog_dom"/>
</dbReference>
<keyword evidence="14" id="KW-0067">ATP-binding</keyword>
<dbReference type="GO" id="GO:0061598">
    <property type="term" value="F:molybdopterin adenylyltransferase activity"/>
    <property type="evidence" value="ECO:0007669"/>
    <property type="project" value="UniProtKB-UniRule"/>
</dbReference>
<keyword evidence="11 30" id="KW-0808">Transferase</keyword>
<dbReference type="PANTHER" id="PTHR10192">
    <property type="entry name" value="MOLYBDOPTERIN BIOSYNTHESIS PROTEIN"/>
    <property type="match status" value="1"/>
</dbReference>
<feature type="domain" description="MoaB/Mog" evidence="32">
    <location>
        <begin position="9"/>
        <end position="156"/>
    </location>
</feature>
<evidence type="ECO:0000256" key="17">
    <source>
        <dbReference type="ARBA" id="ARBA00023136"/>
    </source>
</evidence>
<keyword evidence="8" id="KW-1003">Cell membrane</keyword>
<evidence type="ECO:0000256" key="28">
    <source>
        <dbReference type="ARBA" id="ARBA00059974"/>
    </source>
</evidence>
<evidence type="ECO:0000256" key="15">
    <source>
        <dbReference type="ARBA" id="ARBA00022842"/>
    </source>
</evidence>
<evidence type="ECO:0000256" key="16">
    <source>
        <dbReference type="ARBA" id="ARBA00023018"/>
    </source>
</evidence>
<comment type="cofactor">
    <cofactor evidence="1 30">
        <name>Mg(2+)</name>
        <dbReference type="ChEBI" id="CHEBI:18420"/>
    </cofactor>
</comment>
<dbReference type="UniPathway" id="UPA00344"/>
<evidence type="ECO:0000256" key="5">
    <source>
        <dbReference type="ARBA" id="ARBA00005046"/>
    </source>
</evidence>
<dbReference type="Ensembl" id="ENSUMAT00000021050.1">
    <property type="protein sequence ID" value="ENSUMAP00000017819.1"/>
    <property type="gene ID" value="ENSUMAG00000010986.1"/>
</dbReference>
<feature type="domain" description="MoaB/Mog" evidence="32">
    <location>
        <begin position="526"/>
        <end position="669"/>
    </location>
</feature>
<accession>A0A452UAN2</accession>
<evidence type="ECO:0000256" key="27">
    <source>
        <dbReference type="ARBA" id="ARBA00055539"/>
    </source>
</evidence>
<dbReference type="NCBIfam" id="TIGR00177">
    <property type="entry name" value="molyb_syn"/>
    <property type="match status" value="2"/>
</dbReference>
<feature type="region of interest" description="Disordered" evidence="31">
    <location>
        <begin position="172"/>
        <end position="223"/>
    </location>
</feature>
<dbReference type="FunFam" id="3.40.980.10:FF:000002">
    <property type="entry name" value="Molybdopterin molybdenumtransferase"/>
    <property type="match status" value="1"/>
</dbReference>
<keyword evidence="22" id="KW-0966">Cell projection</keyword>
<feature type="compositionally biased region" description="Pro residues" evidence="31">
    <location>
        <begin position="178"/>
        <end position="190"/>
    </location>
</feature>
<dbReference type="SMART" id="SM00852">
    <property type="entry name" value="MoCF_biosynth"/>
    <property type="match status" value="2"/>
</dbReference>
<evidence type="ECO:0000256" key="11">
    <source>
        <dbReference type="ARBA" id="ARBA00022679"/>
    </source>
</evidence>
<dbReference type="GO" id="GO:0098970">
    <property type="term" value="P:postsynaptic neurotransmitter receptor diffusion trapping"/>
    <property type="evidence" value="ECO:0007669"/>
    <property type="project" value="TreeGrafter"/>
</dbReference>
<dbReference type="NCBIfam" id="NF045515">
    <property type="entry name" value="Glp_gephyrin"/>
    <property type="match status" value="1"/>
</dbReference>
<dbReference type="InterPro" id="IPR036425">
    <property type="entry name" value="MoaB/Mog-like_dom_sf"/>
</dbReference>
<dbReference type="GO" id="GO:0030425">
    <property type="term" value="C:dendrite"/>
    <property type="evidence" value="ECO:0007669"/>
    <property type="project" value="UniProtKB-SubCell"/>
</dbReference>
<evidence type="ECO:0000256" key="24">
    <source>
        <dbReference type="ARBA" id="ARBA00034105"/>
    </source>
</evidence>
<comment type="catalytic activity">
    <reaction evidence="25">
        <text>adenylyl-molybdopterin + molybdate = Mo-molybdopterin + AMP + H(+)</text>
        <dbReference type="Rhea" id="RHEA:35047"/>
        <dbReference type="ChEBI" id="CHEBI:15378"/>
        <dbReference type="ChEBI" id="CHEBI:36264"/>
        <dbReference type="ChEBI" id="CHEBI:62727"/>
        <dbReference type="ChEBI" id="CHEBI:71302"/>
        <dbReference type="ChEBI" id="CHEBI:456215"/>
        <dbReference type="EC" id="2.10.1.1"/>
    </reaction>
    <physiologicalReaction direction="left-to-right" evidence="25">
        <dbReference type="Rhea" id="RHEA:35048"/>
    </physiologicalReaction>
</comment>
<evidence type="ECO:0000256" key="6">
    <source>
        <dbReference type="ARBA" id="ARBA00007589"/>
    </source>
</evidence>
<keyword evidence="21" id="KW-0511">Multifunctional enzyme</keyword>
<dbReference type="GO" id="GO:0014069">
    <property type="term" value="C:postsynaptic density"/>
    <property type="evidence" value="ECO:0007669"/>
    <property type="project" value="UniProtKB-SubCell"/>
</dbReference>
<keyword evidence="13" id="KW-0547">Nucleotide-binding</keyword>
<evidence type="ECO:0000256" key="25">
    <source>
        <dbReference type="ARBA" id="ARBA00050229"/>
    </source>
</evidence>
<dbReference type="GeneTree" id="ENSGT00390000016577"/>
<evidence type="ECO:0000256" key="26">
    <source>
        <dbReference type="ARBA" id="ARBA00051501"/>
    </source>
</evidence>
<reference evidence="33" key="1">
    <citation type="submission" date="2019-03" db="UniProtKB">
        <authorList>
            <consortium name="Ensembl"/>
        </authorList>
    </citation>
    <scope>IDENTIFICATION</scope>
</reference>
<dbReference type="FunFam" id="3.90.105.10:FF:000004">
    <property type="entry name" value="Molybdopterin molybdenumtransferase"/>
    <property type="match status" value="1"/>
</dbReference>
<dbReference type="Pfam" id="PF03453">
    <property type="entry name" value="MoeA_N"/>
    <property type="match status" value="1"/>
</dbReference>
<dbReference type="Gene3D" id="3.40.980.10">
    <property type="entry name" value="MoaB/Mog-like domain"/>
    <property type="match status" value="2"/>
</dbReference>
<proteinExistence type="inferred from homology"/>
<comment type="function">
    <text evidence="27">Also has a catalytic activity and catalyzes two steps in the biosynthesis of the molybdenum cofactor. In the first step, molybdopterin is adenylated. Subsequently, molybdate is inserted into adenylated molybdopterin and AMP is released.</text>
</comment>
<dbReference type="FunFam" id="2.170.190.11:FF:000001">
    <property type="entry name" value="Molybdopterin molybdenumtransferase"/>
    <property type="match status" value="1"/>
</dbReference>
<evidence type="ECO:0000256" key="2">
    <source>
        <dbReference type="ARBA" id="ARBA00004245"/>
    </source>
</evidence>
<evidence type="ECO:0000256" key="18">
    <source>
        <dbReference type="ARBA" id="ARBA00023150"/>
    </source>
</evidence>
<keyword evidence="17" id="KW-0472">Membrane</keyword>
<dbReference type="GO" id="GO:0007529">
    <property type="term" value="P:establishment of synaptic specificity at neuromuscular junction"/>
    <property type="evidence" value="ECO:0007669"/>
    <property type="project" value="TreeGrafter"/>
</dbReference>
<keyword evidence="10 30" id="KW-0500">Molybdenum</keyword>
<comment type="pathway">
    <text evidence="5 30">Cofactor biosynthesis; molybdopterin biosynthesis.</text>
</comment>
<keyword evidence="16" id="KW-0770">Synapse</keyword>
<dbReference type="PROSITE" id="PS01079">
    <property type="entry name" value="MOCF_BIOSYNTHESIS_2"/>
    <property type="match status" value="1"/>
</dbReference>
<keyword evidence="9" id="KW-0963">Cytoplasm</keyword>